<evidence type="ECO:0000256" key="1">
    <source>
        <dbReference type="SAM" id="SignalP"/>
    </source>
</evidence>
<dbReference type="RefSeq" id="WP_145233203.1">
    <property type="nucleotide sequence ID" value="NZ_CP036273.1"/>
</dbReference>
<feature type="chain" id="PRO_5022162936" evidence="1">
    <location>
        <begin position="23"/>
        <end position="175"/>
    </location>
</feature>
<dbReference type="AlphaFoldDB" id="A0A517XKZ7"/>
<sequence precursor="true">MSTRAVRGAALALLLSAGAGVAQPDAGVDVSPSGGRFKVRFPGKPEERSLKAKTQLGELTVYSATFATPDGSIYVVSHVDYPAAAAGPAEHPRLLDGARDGLKGKDGKLVSEAPVAHGPDKVGGREVVVDKGKVQLRYRLFMRDTRLYQVGAVGAGGFVTGKAASDFLDSFELVK</sequence>
<accession>A0A517XKZ7</accession>
<gene>
    <name evidence="2" type="ORF">ETAA1_00190</name>
</gene>
<dbReference type="Proteomes" id="UP000319576">
    <property type="component" value="Chromosome"/>
</dbReference>
<evidence type="ECO:0000313" key="3">
    <source>
        <dbReference type="Proteomes" id="UP000319576"/>
    </source>
</evidence>
<organism evidence="2 3">
    <name type="scientific">Urbifossiella limnaea</name>
    <dbReference type="NCBI Taxonomy" id="2528023"/>
    <lineage>
        <taxon>Bacteria</taxon>
        <taxon>Pseudomonadati</taxon>
        <taxon>Planctomycetota</taxon>
        <taxon>Planctomycetia</taxon>
        <taxon>Gemmatales</taxon>
        <taxon>Gemmataceae</taxon>
        <taxon>Urbifossiella</taxon>
    </lineage>
</organism>
<name>A0A517XKZ7_9BACT</name>
<protein>
    <submittedName>
        <fullName evidence="2">Uncharacterized protein</fullName>
    </submittedName>
</protein>
<evidence type="ECO:0000313" key="2">
    <source>
        <dbReference type="EMBL" id="QDU18136.1"/>
    </source>
</evidence>
<dbReference type="KEGG" id="uli:ETAA1_00190"/>
<keyword evidence="3" id="KW-1185">Reference proteome</keyword>
<proteinExistence type="predicted"/>
<feature type="signal peptide" evidence="1">
    <location>
        <begin position="1"/>
        <end position="22"/>
    </location>
</feature>
<reference evidence="2 3" key="1">
    <citation type="submission" date="2019-02" db="EMBL/GenBank/DDBJ databases">
        <title>Deep-cultivation of Planctomycetes and their phenomic and genomic characterization uncovers novel biology.</title>
        <authorList>
            <person name="Wiegand S."/>
            <person name="Jogler M."/>
            <person name="Boedeker C."/>
            <person name="Pinto D."/>
            <person name="Vollmers J."/>
            <person name="Rivas-Marin E."/>
            <person name="Kohn T."/>
            <person name="Peeters S.H."/>
            <person name="Heuer A."/>
            <person name="Rast P."/>
            <person name="Oberbeckmann S."/>
            <person name="Bunk B."/>
            <person name="Jeske O."/>
            <person name="Meyerdierks A."/>
            <person name="Storesund J.E."/>
            <person name="Kallscheuer N."/>
            <person name="Luecker S."/>
            <person name="Lage O.M."/>
            <person name="Pohl T."/>
            <person name="Merkel B.J."/>
            <person name="Hornburger P."/>
            <person name="Mueller R.-W."/>
            <person name="Bruemmer F."/>
            <person name="Labrenz M."/>
            <person name="Spormann A.M."/>
            <person name="Op den Camp H."/>
            <person name="Overmann J."/>
            <person name="Amann R."/>
            <person name="Jetten M.S.M."/>
            <person name="Mascher T."/>
            <person name="Medema M.H."/>
            <person name="Devos D.P."/>
            <person name="Kaster A.-K."/>
            <person name="Ovreas L."/>
            <person name="Rohde M."/>
            <person name="Galperin M.Y."/>
            <person name="Jogler C."/>
        </authorList>
    </citation>
    <scope>NUCLEOTIDE SEQUENCE [LARGE SCALE GENOMIC DNA]</scope>
    <source>
        <strain evidence="2 3">ETA_A1</strain>
    </source>
</reference>
<keyword evidence="1" id="KW-0732">Signal</keyword>
<dbReference type="EMBL" id="CP036273">
    <property type="protein sequence ID" value="QDU18136.1"/>
    <property type="molecule type" value="Genomic_DNA"/>
</dbReference>
<dbReference type="OrthoDB" id="1377129at2"/>